<gene>
    <name evidence="3" type="ORF">M2412_003541</name>
</gene>
<proteinExistence type="predicted"/>
<evidence type="ECO:0000256" key="2">
    <source>
        <dbReference type="SAM" id="SignalP"/>
    </source>
</evidence>
<reference evidence="3" key="1">
    <citation type="submission" date="2022-08" db="EMBL/GenBank/DDBJ databases">
        <title>Genomic analyses of the natural microbiome of Caenorhabditis elegans.</title>
        <authorList>
            <person name="Samuel B."/>
        </authorList>
    </citation>
    <scope>NUCLEOTIDE SEQUENCE</scope>
    <source>
        <strain evidence="3">BIGb0277</strain>
    </source>
</reference>
<protein>
    <submittedName>
        <fullName evidence="3">Uncharacterized protein</fullName>
    </submittedName>
</protein>
<comment type="caution">
    <text evidence="3">The sequence shown here is derived from an EMBL/GenBank/DDBJ whole genome shotgun (WGS) entry which is preliminary data.</text>
</comment>
<feature type="region of interest" description="Disordered" evidence="1">
    <location>
        <begin position="170"/>
        <end position="189"/>
    </location>
</feature>
<dbReference type="AlphaFoldDB" id="A0AAW5PLR5"/>
<dbReference type="Proteomes" id="UP001320691">
    <property type="component" value="Unassembled WGS sequence"/>
</dbReference>
<sequence length="189" mass="20994">MERILSGLMAVLCGVFLAPTTWAALPFIDVPTDGWDPGLEARKRYAGGMYDWVRRIKVDRKALASDRIQVDLFDDVFIIERTSLVVREPEDVPLYVADVSTHDVQRSPTSRQLWAGTIIGARGPGGMSSTVEIAELGNGDLISSFSRGHVLYQLFGDLLVRIDLRRVPNEAPTVRDPYPTDPLILDKAE</sequence>
<name>A0AAW5PLR5_9GAMM</name>
<accession>A0AAW5PLR5</accession>
<evidence type="ECO:0000313" key="4">
    <source>
        <dbReference type="Proteomes" id="UP001320691"/>
    </source>
</evidence>
<feature type="signal peptide" evidence="2">
    <location>
        <begin position="1"/>
        <end position="23"/>
    </location>
</feature>
<dbReference type="RefSeq" id="WP_259262003.1">
    <property type="nucleotide sequence ID" value="NZ_JANUEK010000009.1"/>
</dbReference>
<evidence type="ECO:0000313" key="3">
    <source>
        <dbReference type="EMBL" id="MCS4281524.1"/>
    </source>
</evidence>
<dbReference type="EMBL" id="JANUEK010000009">
    <property type="protein sequence ID" value="MCS4281524.1"/>
    <property type="molecule type" value="Genomic_DNA"/>
</dbReference>
<feature type="chain" id="PRO_5043588318" evidence="2">
    <location>
        <begin position="24"/>
        <end position="189"/>
    </location>
</feature>
<keyword evidence="2" id="KW-0732">Signal</keyword>
<organism evidence="3 4">
    <name type="scientific">Stenotrophomonas rhizophila</name>
    <dbReference type="NCBI Taxonomy" id="216778"/>
    <lineage>
        <taxon>Bacteria</taxon>
        <taxon>Pseudomonadati</taxon>
        <taxon>Pseudomonadota</taxon>
        <taxon>Gammaproteobacteria</taxon>
        <taxon>Lysobacterales</taxon>
        <taxon>Lysobacteraceae</taxon>
        <taxon>Stenotrophomonas</taxon>
    </lineage>
</organism>
<evidence type="ECO:0000256" key="1">
    <source>
        <dbReference type="SAM" id="MobiDB-lite"/>
    </source>
</evidence>